<proteinExistence type="predicted"/>
<keyword evidence="3" id="KW-1185">Reference proteome</keyword>
<gene>
    <name evidence="2" type="ORF">LTR16_012645</name>
</gene>
<feature type="region of interest" description="Disordered" evidence="1">
    <location>
        <begin position="1"/>
        <end position="41"/>
    </location>
</feature>
<protein>
    <submittedName>
        <fullName evidence="2">Uncharacterized protein</fullName>
    </submittedName>
</protein>
<feature type="compositionally biased region" description="Basic and acidic residues" evidence="1">
    <location>
        <begin position="17"/>
        <end position="27"/>
    </location>
</feature>
<evidence type="ECO:0000256" key="1">
    <source>
        <dbReference type="SAM" id="MobiDB-lite"/>
    </source>
</evidence>
<accession>A0ABR0LRG8</accession>
<comment type="caution">
    <text evidence="2">The sequence shown here is derived from an EMBL/GenBank/DDBJ whole genome shotgun (WGS) entry which is preliminary data.</text>
</comment>
<dbReference type="Proteomes" id="UP001357485">
    <property type="component" value="Unassembled WGS sequence"/>
</dbReference>
<dbReference type="EMBL" id="JAVRRA010013118">
    <property type="protein sequence ID" value="KAK5234596.1"/>
    <property type="molecule type" value="Genomic_DNA"/>
</dbReference>
<feature type="non-terminal residue" evidence="2">
    <location>
        <position position="54"/>
    </location>
</feature>
<reference evidence="2 3" key="1">
    <citation type="submission" date="2023-08" db="EMBL/GenBank/DDBJ databases">
        <title>Black Yeasts Isolated from many extreme environments.</title>
        <authorList>
            <person name="Coleine C."/>
            <person name="Stajich J.E."/>
            <person name="Selbmann L."/>
        </authorList>
    </citation>
    <scope>NUCLEOTIDE SEQUENCE [LARGE SCALE GENOMIC DNA]</scope>
    <source>
        <strain evidence="2 3">CCFEE 536</strain>
    </source>
</reference>
<organism evidence="2 3">
    <name type="scientific">Cryomyces antarcticus</name>
    <dbReference type="NCBI Taxonomy" id="329879"/>
    <lineage>
        <taxon>Eukaryota</taxon>
        <taxon>Fungi</taxon>
        <taxon>Dikarya</taxon>
        <taxon>Ascomycota</taxon>
        <taxon>Pezizomycotina</taxon>
        <taxon>Dothideomycetes</taxon>
        <taxon>Dothideomycetes incertae sedis</taxon>
        <taxon>Cryomyces</taxon>
    </lineage>
</organism>
<name>A0ABR0LRG8_9PEZI</name>
<feature type="compositionally biased region" description="Polar residues" evidence="1">
    <location>
        <begin position="1"/>
        <end position="11"/>
    </location>
</feature>
<sequence>MARTWTNSSPCQAAVKRKAEEQLDGDRKRIKQSSTPQPAPLDKIAVKVVTFPEK</sequence>
<evidence type="ECO:0000313" key="3">
    <source>
        <dbReference type="Proteomes" id="UP001357485"/>
    </source>
</evidence>
<evidence type="ECO:0000313" key="2">
    <source>
        <dbReference type="EMBL" id="KAK5234596.1"/>
    </source>
</evidence>